<reference evidence="2 3" key="1">
    <citation type="submission" date="2024-10" db="EMBL/GenBank/DDBJ databases">
        <title>The Natural Products Discovery Center: Release of the First 8490 Sequenced Strains for Exploring Actinobacteria Biosynthetic Diversity.</title>
        <authorList>
            <person name="Kalkreuter E."/>
            <person name="Kautsar S.A."/>
            <person name="Yang D."/>
            <person name="Bader C.D."/>
            <person name="Teijaro C.N."/>
            <person name="Fluegel L."/>
            <person name="Davis C.M."/>
            <person name="Simpson J.R."/>
            <person name="Lauterbach L."/>
            <person name="Steele A.D."/>
            <person name="Gui C."/>
            <person name="Meng S."/>
            <person name="Li G."/>
            <person name="Viehrig K."/>
            <person name="Ye F."/>
            <person name="Su P."/>
            <person name="Kiefer A.F."/>
            <person name="Nichols A."/>
            <person name="Cepeda A.J."/>
            <person name="Yan W."/>
            <person name="Fan B."/>
            <person name="Jiang Y."/>
            <person name="Adhikari A."/>
            <person name="Zheng C.-J."/>
            <person name="Schuster L."/>
            <person name="Cowan T.M."/>
            <person name="Smanski M.J."/>
            <person name="Chevrette M.G."/>
            <person name="De Carvalho L.P.S."/>
            <person name="Shen B."/>
        </authorList>
    </citation>
    <scope>NUCLEOTIDE SEQUENCE [LARGE SCALE GENOMIC DNA]</scope>
    <source>
        <strain evidence="2 3">NPDC017990</strain>
    </source>
</reference>
<evidence type="ECO:0000313" key="2">
    <source>
        <dbReference type="EMBL" id="MFH8550339.1"/>
    </source>
</evidence>
<keyword evidence="1" id="KW-0472">Membrane</keyword>
<name>A0ABW7R0Y2_9ACTN</name>
<organism evidence="2 3">
    <name type="scientific">Streptomyces longisporoflavus</name>
    <dbReference type="NCBI Taxonomy" id="28044"/>
    <lineage>
        <taxon>Bacteria</taxon>
        <taxon>Bacillati</taxon>
        <taxon>Actinomycetota</taxon>
        <taxon>Actinomycetes</taxon>
        <taxon>Kitasatosporales</taxon>
        <taxon>Streptomycetaceae</taxon>
        <taxon>Streptomyces</taxon>
    </lineage>
</organism>
<dbReference type="Proteomes" id="UP001610818">
    <property type="component" value="Unassembled WGS sequence"/>
</dbReference>
<evidence type="ECO:0000256" key="1">
    <source>
        <dbReference type="SAM" id="Phobius"/>
    </source>
</evidence>
<evidence type="ECO:0000313" key="3">
    <source>
        <dbReference type="Proteomes" id="UP001610818"/>
    </source>
</evidence>
<protein>
    <submittedName>
        <fullName evidence="2">Uncharacterized protein</fullName>
    </submittedName>
</protein>
<gene>
    <name evidence="2" type="ORF">ACH4F9_35575</name>
</gene>
<sequence length="72" mass="7527">MVLTIDLAVLLAVIIYLLWRRPVAPRTRLNTGLTMAVVLVFGVLIAPTAFGHGIMDAVSDVAQGISNVGAGP</sequence>
<dbReference type="EMBL" id="JBIRGQ010000007">
    <property type="protein sequence ID" value="MFH8550339.1"/>
    <property type="molecule type" value="Genomic_DNA"/>
</dbReference>
<proteinExistence type="predicted"/>
<dbReference type="RefSeq" id="WP_397716746.1">
    <property type="nucleotide sequence ID" value="NZ_JBIRGN010000007.1"/>
</dbReference>
<feature type="transmembrane region" description="Helical" evidence="1">
    <location>
        <begin position="30"/>
        <end position="50"/>
    </location>
</feature>
<comment type="caution">
    <text evidence="2">The sequence shown here is derived from an EMBL/GenBank/DDBJ whole genome shotgun (WGS) entry which is preliminary data.</text>
</comment>
<keyword evidence="1" id="KW-1133">Transmembrane helix</keyword>
<keyword evidence="3" id="KW-1185">Reference proteome</keyword>
<keyword evidence="1" id="KW-0812">Transmembrane</keyword>
<accession>A0ABW7R0Y2</accession>